<name>A0A2I3HSQ2_NOMLE</name>
<reference evidence="2" key="2">
    <citation type="submission" date="2025-08" db="UniProtKB">
        <authorList>
            <consortium name="Ensembl"/>
        </authorList>
    </citation>
    <scope>IDENTIFICATION</scope>
</reference>
<accession>A0A2I3HSQ2</accession>
<feature type="signal peptide" evidence="1">
    <location>
        <begin position="1"/>
        <end position="24"/>
    </location>
</feature>
<dbReference type="VGNC" id="VGNC:82820">
    <property type="gene designation" value="CYP27A1"/>
</dbReference>
<reference evidence="2" key="3">
    <citation type="submission" date="2025-09" db="UniProtKB">
        <authorList>
            <consortium name="Ensembl"/>
        </authorList>
    </citation>
    <scope>IDENTIFICATION</scope>
</reference>
<dbReference type="EMBL" id="ADFV01070747">
    <property type="status" value="NOT_ANNOTATED_CDS"/>
    <property type="molecule type" value="Genomic_DNA"/>
</dbReference>
<dbReference type="Proteomes" id="UP000001073">
    <property type="component" value="Chromosome 22a"/>
</dbReference>
<dbReference type="EMBL" id="ADFV01070746">
    <property type="status" value="NOT_ANNOTATED_CDS"/>
    <property type="molecule type" value="Genomic_DNA"/>
</dbReference>
<feature type="chain" id="PRO_5014175388" evidence="1">
    <location>
        <begin position="25"/>
        <end position="118"/>
    </location>
</feature>
<evidence type="ECO:0000256" key="1">
    <source>
        <dbReference type="SAM" id="SignalP"/>
    </source>
</evidence>
<dbReference type="AlphaFoldDB" id="A0A2I3HSQ2"/>
<keyword evidence="3" id="KW-1185">Reference proteome</keyword>
<gene>
    <name evidence="2 4" type="primary">CYP27A1</name>
</gene>
<organism evidence="2 3">
    <name type="scientific">Nomascus leucogenys</name>
    <name type="common">Northern white-cheeked gibbon</name>
    <name type="synonym">Hylobates leucogenys</name>
    <dbReference type="NCBI Taxonomy" id="61853"/>
    <lineage>
        <taxon>Eukaryota</taxon>
        <taxon>Metazoa</taxon>
        <taxon>Chordata</taxon>
        <taxon>Craniata</taxon>
        <taxon>Vertebrata</taxon>
        <taxon>Euteleostomi</taxon>
        <taxon>Mammalia</taxon>
        <taxon>Eutheria</taxon>
        <taxon>Euarchontoglires</taxon>
        <taxon>Primates</taxon>
        <taxon>Haplorrhini</taxon>
        <taxon>Catarrhini</taxon>
        <taxon>Hylobatidae</taxon>
        <taxon>Nomascus</taxon>
    </lineage>
</organism>
<sequence>MAALGCARLRWALWALRGAGRGLCLYGARAKAAIPAALPSDKATGAPGAGPGVQRRQRSLEEIPRLGQLRFFFQLFVQGYALQLHQLQGRTPLVPAAPGSEPAVAEASGGSALYRCFQ</sequence>
<proteinExistence type="predicted"/>
<protein>
    <submittedName>
        <fullName evidence="2">Cytochrome P450 family 27 subfamily A member 1</fullName>
    </submittedName>
</protein>
<evidence type="ECO:0000313" key="2">
    <source>
        <dbReference type="Ensembl" id="ENSNLEP00000046633.1"/>
    </source>
</evidence>
<dbReference type="GeneTree" id="ENSGT00950000182905"/>
<reference evidence="2 3" key="1">
    <citation type="submission" date="2012-10" db="EMBL/GenBank/DDBJ databases">
        <authorList>
            <consortium name="Gibbon Genome Sequencing Consortium"/>
        </authorList>
    </citation>
    <scope>NUCLEOTIDE SEQUENCE [LARGE SCALE GENOMIC DNA]</scope>
</reference>
<dbReference type="Ensembl" id="ENSNLET00000051779.1">
    <property type="protein sequence ID" value="ENSNLEP00000046633.1"/>
    <property type="gene ID" value="ENSNLEG00000008910.2"/>
</dbReference>
<evidence type="ECO:0000313" key="4">
    <source>
        <dbReference type="VGNC" id="VGNC:82820"/>
    </source>
</evidence>
<evidence type="ECO:0000313" key="3">
    <source>
        <dbReference type="Proteomes" id="UP000001073"/>
    </source>
</evidence>
<keyword evidence="1" id="KW-0732">Signal</keyword>